<feature type="compositionally biased region" description="Basic residues" evidence="1">
    <location>
        <begin position="19"/>
        <end position="28"/>
    </location>
</feature>
<protein>
    <submittedName>
        <fullName evidence="2">Uncharacterized protein</fullName>
    </submittedName>
</protein>
<feature type="region of interest" description="Disordered" evidence="1">
    <location>
        <begin position="230"/>
        <end position="268"/>
    </location>
</feature>
<name>A0A9W8K8P9_9AGAR</name>
<gene>
    <name evidence="2" type="ORF">NLJ89_g4471</name>
</gene>
<accession>A0A9W8K8P9</accession>
<evidence type="ECO:0000313" key="3">
    <source>
        <dbReference type="Proteomes" id="UP001148786"/>
    </source>
</evidence>
<evidence type="ECO:0000313" key="2">
    <source>
        <dbReference type="EMBL" id="KAJ3510799.1"/>
    </source>
</evidence>
<comment type="caution">
    <text evidence="2">The sequence shown here is derived from an EMBL/GenBank/DDBJ whole genome shotgun (WGS) entry which is preliminary data.</text>
</comment>
<keyword evidence="3" id="KW-1185">Reference proteome</keyword>
<feature type="region of interest" description="Disordered" evidence="1">
    <location>
        <begin position="289"/>
        <end position="328"/>
    </location>
</feature>
<dbReference type="Proteomes" id="UP001148786">
    <property type="component" value="Unassembled WGS sequence"/>
</dbReference>
<evidence type="ECO:0000256" key="1">
    <source>
        <dbReference type="SAM" id="MobiDB-lite"/>
    </source>
</evidence>
<feature type="compositionally biased region" description="Acidic residues" evidence="1">
    <location>
        <begin position="248"/>
        <end position="261"/>
    </location>
</feature>
<dbReference type="OrthoDB" id="3214991at2759"/>
<feature type="region of interest" description="Disordered" evidence="1">
    <location>
        <begin position="1"/>
        <end position="41"/>
    </location>
</feature>
<organism evidence="2 3">
    <name type="scientific">Agrocybe chaxingu</name>
    <dbReference type="NCBI Taxonomy" id="84603"/>
    <lineage>
        <taxon>Eukaryota</taxon>
        <taxon>Fungi</taxon>
        <taxon>Dikarya</taxon>
        <taxon>Basidiomycota</taxon>
        <taxon>Agaricomycotina</taxon>
        <taxon>Agaricomycetes</taxon>
        <taxon>Agaricomycetidae</taxon>
        <taxon>Agaricales</taxon>
        <taxon>Agaricineae</taxon>
        <taxon>Strophariaceae</taxon>
        <taxon>Agrocybe</taxon>
    </lineage>
</organism>
<sequence length="599" mass="66849">MVSASSHLVRRPALPTRTQARRSTRGHAIRPPSLPRAPSFDDCVRRDEYGRPVAINLRAKIYPPLNDTVSEYFAHRFYIESFNSHLLSLGLLHDFDTPLTTSIIDLINRISTDMENSSFAFRFSHRAGVLEHEDLPIGLLGFVNRGRPRPSDNQIRLRIQPISSVATIETLLSAPNLYAIPDLCIEDGRYVLHFAILRDPLTALYHNIDGTGERQRHSCVSIRLYSRFPSDTHNHQEDNGDVTSGGDDSSDSETGDVDSDGDVPMIRRRTTSTAVANAALRRSGLQPHVSASHLEAQSTHNIAVNDLREPPSSQRRWTSAVGPASSRRARTTLQRQGANSVQAQTSGSTVGLVPATLWSTRWSPPETDDLISISELDSSFFEVAAGEDNMEKLELSGQNVAELAEQLRLVISQAVTRKDFSKVLSSTREFKITYIDSEGRQRLRSVGHGIEREAVYIAFSKFSQNRSQWFLPRAGEYSSIATTHSLSRPSVSSARLHSLSILGALAALMLVYGMAPDPLSPVLLHYFIHDCNIESIHSSLLSEWVPDLYRTIRDWIDADQTSDVTPFEAHFATFHDLQIATLQERDYIDHQALAAEMLY</sequence>
<proteinExistence type="predicted"/>
<reference evidence="2" key="1">
    <citation type="submission" date="2022-07" db="EMBL/GenBank/DDBJ databases">
        <title>Genome Sequence of Agrocybe chaxingu.</title>
        <authorList>
            <person name="Buettner E."/>
        </authorList>
    </citation>
    <scope>NUCLEOTIDE SEQUENCE</scope>
    <source>
        <strain evidence="2">MP-N11</strain>
    </source>
</reference>
<dbReference type="EMBL" id="JANKHO010000370">
    <property type="protein sequence ID" value="KAJ3510799.1"/>
    <property type="molecule type" value="Genomic_DNA"/>
</dbReference>
<dbReference type="AlphaFoldDB" id="A0A9W8K8P9"/>